<dbReference type="GO" id="GO:0008320">
    <property type="term" value="F:protein transmembrane transporter activity"/>
    <property type="evidence" value="ECO:0007669"/>
    <property type="project" value="TreeGrafter"/>
</dbReference>
<dbReference type="Gene3D" id="2.40.160.50">
    <property type="entry name" value="membrane protein fhac: a member of the omp85/tpsb transporter family"/>
    <property type="match status" value="1"/>
</dbReference>
<dbReference type="InterPro" id="IPR051544">
    <property type="entry name" value="TPS_OM_transporter"/>
</dbReference>
<comment type="caution">
    <text evidence="7">The sequence shown here is derived from an EMBL/GenBank/DDBJ whole genome shotgun (WGS) entry which is preliminary data.</text>
</comment>
<evidence type="ECO:0000259" key="6">
    <source>
        <dbReference type="Pfam" id="PF08479"/>
    </source>
</evidence>
<evidence type="ECO:0000313" key="7">
    <source>
        <dbReference type="EMBL" id="MDG3495713.1"/>
    </source>
</evidence>
<dbReference type="PANTHER" id="PTHR34597:SF1">
    <property type="entry name" value="HEME_HEMOPEXIN TRANSPORTER PROTEIN HUXB"/>
    <property type="match status" value="1"/>
</dbReference>
<keyword evidence="1" id="KW-0472">Membrane</keyword>
<dbReference type="Proteomes" id="UP001152872">
    <property type="component" value="Unassembled WGS sequence"/>
</dbReference>
<dbReference type="Pfam" id="PF03865">
    <property type="entry name" value="ShlB"/>
    <property type="match status" value="1"/>
</dbReference>
<dbReference type="InterPro" id="IPR013686">
    <property type="entry name" value="Polypept-transport_assoc_ShlB"/>
</dbReference>
<feature type="chain" id="PRO_5040722661" evidence="4">
    <location>
        <begin position="22"/>
        <end position="567"/>
    </location>
</feature>
<feature type="domain" description="Polypeptide-transport-associated ShlB-type" evidence="6">
    <location>
        <begin position="71"/>
        <end position="149"/>
    </location>
</feature>
<evidence type="ECO:0000313" key="8">
    <source>
        <dbReference type="Proteomes" id="UP001152872"/>
    </source>
</evidence>
<dbReference type="Gene3D" id="3.10.20.310">
    <property type="entry name" value="membrane protein fhac"/>
    <property type="match status" value="1"/>
</dbReference>
<dbReference type="Pfam" id="PF08479">
    <property type="entry name" value="POTRA_2"/>
    <property type="match status" value="1"/>
</dbReference>
<evidence type="ECO:0000256" key="2">
    <source>
        <dbReference type="ARBA" id="ARBA00022692"/>
    </source>
</evidence>
<protein>
    <submittedName>
        <fullName evidence="7">ShlB/FhaC/HecB family hemolysin secretion/activation protein</fullName>
    </submittedName>
</protein>
<dbReference type="PANTHER" id="PTHR34597">
    <property type="entry name" value="SLR1661 PROTEIN"/>
    <property type="match status" value="1"/>
</dbReference>
<name>A0A9X4M8J0_9CYAN</name>
<dbReference type="RefSeq" id="WP_009627852.1">
    <property type="nucleotide sequence ID" value="NZ_VBTY01000120.1"/>
</dbReference>
<keyword evidence="4" id="KW-0732">Signal</keyword>
<accession>A0A9X4M8J0</accession>
<feature type="domain" description="Haemolysin activator HlyB C-terminal" evidence="5">
    <location>
        <begin position="212"/>
        <end position="526"/>
    </location>
</feature>
<evidence type="ECO:0000256" key="1">
    <source>
        <dbReference type="ARBA" id="ARBA00022452"/>
    </source>
</evidence>
<keyword evidence="1" id="KW-1134">Transmembrane beta strand</keyword>
<evidence type="ECO:0000256" key="3">
    <source>
        <dbReference type="ARBA" id="ARBA00023237"/>
    </source>
</evidence>
<dbReference type="InterPro" id="IPR005565">
    <property type="entry name" value="Hemolysn_activator_HlyB_C"/>
</dbReference>
<dbReference type="AlphaFoldDB" id="A0A9X4M8J0"/>
<reference evidence="7" key="1">
    <citation type="submission" date="2019-05" db="EMBL/GenBank/DDBJ databases">
        <title>Whole genome sequencing of Pseudanabaena catenata USMAC16.</title>
        <authorList>
            <person name="Khan Z."/>
            <person name="Omar W.M."/>
            <person name="Convey P."/>
            <person name="Merican F."/>
            <person name="Najimudin N."/>
        </authorList>
    </citation>
    <scope>NUCLEOTIDE SEQUENCE</scope>
    <source>
        <strain evidence="7">USMAC16</strain>
    </source>
</reference>
<gene>
    <name evidence="7" type="ORF">FEV09_14265</name>
</gene>
<keyword evidence="8" id="KW-1185">Reference proteome</keyword>
<dbReference type="GO" id="GO:0046819">
    <property type="term" value="P:protein secretion by the type V secretion system"/>
    <property type="evidence" value="ECO:0007669"/>
    <property type="project" value="TreeGrafter"/>
</dbReference>
<evidence type="ECO:0000259" key="5">
    <source>
        <dbReference type="Pfam" id="PF03865"/>
    </source>
</evidence>
<feature type="signal peptide" evidence="4">
    <location>
        <begin position="1"/>
        <end position="21"/>
    </location>
</feature>
<evidence type="ECO:0000256" key="4">
    <source>
        <dbReference type="SAM" id="SignalP"/>
    </source>
</evidence>
<keyword evidence="3" id="KW-0998">Cell outer membrane</keyword>
<keyword evidence="2" id="KW-0812">Transmembrane</keyword>
<dbReference type="GO" id="GO:0098046">
    <property type="term" value="C:type V protein secretion system complex"/>
    <property type="evidence" value="ECO:0007669"/>
    <property type="project" value="TreeGrafter"/>
</dbReference>
<dbReference type="EMBL" id="VBTY01000120">
    <property type="protein sequence ID" value="MDG3495713.1"/>
    <property type="molecule type" value="Genomic_DNA"/>
</dbReference>
<organism evidence="7 8">
    <name type="scientific">Pseudanabaena catenata USMAC16</name>
    <dbReference type="NCBI Taxonomy" id="1855837"/>
    <lineage>
        <taxon>Bacteria</taxon>
        <taxon>Bacillati</taxon>
        <taxon>Cyanobacteriota</taxon>
        <taxon>Cyanophyceae</taxon>
        <taxon>Pseudanabaenales</taxon>
        <taxon>Pseudanabaenaceae</taxon>
        <taxon>Pseudanabaena</taxon>
    </lineage>
</organism>
<sequence length="567" mass="61593">MNSPNAFIPFVLTLSSFSILANISCNSRLMEASALEQKDIHFLNTPKSSKLVGNEIAPAPTSPLLVAQAIAIKKVNVIGSTLSDNADFSSAIAKISAALEGKQVSAAEIQKAARSISQLYADRGYTTSRAEVDSNQIVDGVVTIRVIEGRIEKIEIQGLNNTNPDYVRSRLELGVGIPANTTKIEDQLRLLRADPIFKNVEASLKAGSQPDSSILSVKLEESNQFGGFGSFDNYSPPAVGAERLGVGLLYRNVTGNGDTLSAAYYRTTTGGSNQYSFSYNLPLNPMNGTLTLQYSPSNFRITQTPFDVFNINGNNAQYDVSFRQPLVRSSIEEFALTLGYNYQNGQTFSFNDLATPFGTGPDANGVSKTSVLRFGQDYTLRDLSGTWALRSQFNLGTGLFGSTYVTTPSGSFFSWLGQVQRLQSLGTDSILIASLDAQLSADPLLPSQQFIIGGGQSLRGFRQNARSGDNGIRFSLENRNTIVRNEQGVPVLQIIPFLDAGGVWNNSKNPNTLPAQNFLAGGGVGFLYTPWERLNLRLDFAIPFVNLSDRGTNVQEQSLYFNLGYQF</sequence>
<proteinExistence type="predicted"/>